<dbReference type="Proteomes" id="UP000010796">
    <property type="component" value="Chromosome"/>
</dbReference>
<dbReference type="STRING" id="926556.Echvi_1801"/>
<dbReference type="InterPro" id="IPR021272">
    <property type="entry name" value="DUF2851"/>
</dbReference>
<gene>
    <name evidence="1" type="ordered locus">Echvi_1801</name>
</gene>
<dbReference type="PATRIC" id="fig|926556.3.peg.1917"/>
<dbReference type="EMBL" id="CP003346">
    <property type="protein sequence ID" value="AGA78060.1"/>
    <property type="molecule type" value="Genomic_DNA"/>
</dbReference>
<dbReference type="eggNOG" id="ENOG502Z7XW">
    <property type="taxonomic scope" value="Bacteria"/>
</dbReference>
<name>L0FZM3_ECHVK</name>
<organism evidence="1 2">
    <name type="scientific">Echinicola vietnamensis (strain DSM 17526 / LMG 23754 / KMM 6221)</name>
    <dbReference type="NCBI Taxonomy" id="926556"/>
    <lineage>
        <taxon>Bacteria</taxon>
        <taxon>Pseudomonadati</taxon>
        <taxon>Bacteroidota</taxon>
        <taxon>Cytophagia</taxon>
        <taxon>Cytophagales</taxon>
        <taxon>Cyclobacteriaceae</taxon>
        <taxon>Echinicola</taxon>
    </lineage>
</organism>
<evidence type="ECO:0008006" key="3">
    <source>
        <dbReference type="Google" id="ProtNLM"/>
    </source>
</evidence>
<sequence length="430" mass="50797">MHFREDFIHAIWRYQYFEKRELTTVSGLPLAIKKIGFQNFHEGPDFSEAHIILDGMDFFGSVEVHIKTSDWNAHGHENDKNYDAVILHVVWDHDTEVSRKDGTTIPTLALKGRVFLDVLRNYQRLISTRKRLLCSDFLSEVKPIIKFSMLERALVERLQKKAQLIHQEVHATAGDWEEVAYRWLFYCFGFKVNSTPMLKLAREMPYRLVKKHADQPLIQEALLMGQAGFCYQENPDDYTFFMKREYEFYRKKYHLPEAIYPSEWKFMRVRPGNYPSVRISQLVAILSNSPNLFSLLTHEVRKVSDLRQLFRAKPNGYWEYHYQLSKASGKPQNRLLSKRTLHLLGINFIVPLWYAYGKYTDEAEWRERCFDFLQDIPAEENRIISAFTKENWHPENAFDTQGMIGVHHLYCSPKKCLECKIGQNVLRPSK</sequence>
<reference evidence="2" key="1">
    <citation type="submission" date="2012-02" db="EMBL/GenBank/DDBJ databases">
        <title>The complete genome of Echinicola vietnamensis DSM 17526.</title>
        <authorList>
            <person name="Lucas S."/>
            <person name="Copeland A."/>
            <person name="Lapidus A."/>
            <person name="Glavina del Rio T."/>
            <person name="Dalin E."/>
            <person name="Tice H."/>
            <person name="Bruce D."/>
            <person name="Goodwin L."/>
            <person name="Pitluck S."/>
            <person name="Peters L."/>
            <person name="Ovchinnikova G."/>
            <person name="Teshima H."/>
            <person name="Kyrpides N."/>
            <person name="Mavromatis K."/>
            <person name="Ivanova N."/>
            <person name="Brettin T."/>
            <person name="Detter J.C."/>
            <person name="Han C."/>
            <person name="Larimer F."/>
            <person name="Land M."/>
            <person name="Hauser L."/>
            <person name="Markowitz V."/>
            <person name="Cheng J.-F."/>
            <person name="Hugenholtz P."/>
            <person name="Woyke T."/>
            <person name="Wu D."/>
            <person name="Brambilla E."/>
            <person name="Klenk H.-P."/>
            <person name="Eisen J.A."/>
        </authorList>
    </citation>
    <scope>NUCLEOTIDE SEQUENCE [LARGE SCALE GENOMIC DNA]</scope>
    <source>
        <strain evidence="2">DSM 17526 / LMG 23754 / KMM 6221</strain>
    </source>
</reference>
<protein>
    <recommendedName>
        <fullName evidence="3">DUF2851 domain-containing protein</fullName>
    </recommendedName>
</protein>
<evidence type="ECO:0000313" key="2">
    <source>
        <dbReference type="Proteomes" id="UP000010796"/>
    </source>
</evidence>
<dbReference type="OrthoDB" id="1005072at2"/>
<dbReference type="Pfam" id="PF11013">
    <property type="entry name" value="DUF2851"/>
    <property type="match status" value="1"/>
</dbReference>
<dbReference type="RefSeq" id="WP_015265622.1">
    <property type="nucleotide sequence ID" value="NC_019904.1"/>
</dbReference>
<dbReference type="AlphaFoldDB" id="L0FZM3"/>
<accession>L0FZM3</accession>
<dbReference type="HOGENOM" id="CLU_044582_0_0_10"/>
<keyword evidence="2" id="KW-1185">Reference proteome</keyword>
<dbReference type="KEGG" id="evi:Echvi_1801"/>
<proteinExistence type="predicted"/>
<evidence type="ECO:0000313" key="1">
    <source>
        <dbReference type="EMBL" id="AGA78060.1"/>
    </source>
</evidence>